<reference evidence="1 2" key="1">
    <citation type="submission" date="2018-04" db="EMBL/GenBank/DDBJ databases">
        <title>Complete genome sequences of Streptomyces griseoviridis K61 and characterization of antagonistic properties of biological control agents.</title>
        <authorList>
            <person name="Mariita R.M."/>
            <person name="Sello J.K."/>
        </authorList>
    </citation>
    <scope>NUCLEOTIDE SEQUENCE [LARGE SCALE GENOMIC DNA]</scope>
    <source>
        <strain evidence="1 2">K61</strain>
    </source>
</reference>
<dbReference type="Proteomes" id="UP000501753">
    <property type="component" value="Chromosome"/>
</dbReference>
<evidence type="ECO:0000313" key="1">
    <source>
        <dbReference type="EMBL" id="QCN84304.1"/>
    </source>
</evidence>
<gene>
    <name evidence="1" type="ORF">DDJ31_04345</name>
</gene>
<protein>
    <submittedName>
        <fullName evidence="1">Uncharacterized protein</fullName>
    </submittedName>
</protein>
<sequence>MLNWRNRAAADRQVSHDHIIRYGEHSVRRLFTRVFVPNGQGLSCLQHLDPGYTLWGSREWSRPDRVAPRAAAEAACKNGDGLKAKASPRVVRTVRRDGREPLGHGAAIRALVTGRVRSR</sequence>
<dbReference type="EMBL" id="CP029078">
    <property type="protein sequence ID" value="QCN84304.1"/>
    <property type="molecule type" value="Genomic_DNA"/>
</dbReference>
<name>A0ABX5TR77_STRGD</name>
<organism evidence="1 2">
    <name type="scientific">Streptomyces griseoviridis</name>
    <dbReference type="NCBI Taxonomy" id="45398"/>
    <lineage>
        <taxon>Bacteria</taxon>
        <taxon>Bacillati</taxon>
        <taxon>Actinomycetota</taxon>
        <taxon>Actinomycetes</taxon>
        <taxon>Kitasatosporales</taxon>
        <taxon>Streptomycetaceae</taxon>
        <taxon>Streptomyces</taxon>
    </lineage>
</organism>
<accession>A0ABX5TR77</accession>
<keyword evidence="2" id="KW-1185">Reference proteome</keyword>
<evidence type="ECO:0000313" key="2">
    <source>
        <dbReference type="Proteomes" id="UP000501753"/>
    </source>
</evidence>
<proteinExistence type="predicted"/>